<evidence type="ECO:0000313" key="14">
    <source>
        <dbReference type="Proteomes" id="UP000181728"/>
    </source>
</evidence>
<keyword evidence="9" id="KW-0963">Cytoplasm</keyword>
<evidence type="ECO:0000256" key="11">
    <source>
        <dbReference type="RuleBase" id="RU003780"/>
    </source>
</evidence>
<accession>A0A6N4A7N8</accession>
<dbReference type="HAMAP" id="MF_00148">
    <property type="entry name" value="UDG"/>
    <property type="match status" value="1"/>
</dbReference>
<dbReference type="EMBL" id="MLOK01000047">
    <property type="protein sequence ID" value="OIM20855.1"/>
    <property type="molecule type" value="Genomic_DNA"/>
</dbReference>
<protein>
    <recommendedName>
        <fullName evidence="5 9">Uracil-DNA glycosylase</fullName>
        <shortName evidence="9">UDG</shortName>
        <ecNumber evidence="4 9">3.2.2.27</ecNumber>
    </recommendedName>
</protein>
<comment type="caution">
    <text evidence="13">The sequence shown here is derived from an EMBL/GenBank/DDBJ whole genome shotgun (WGS) entry which is preliminary data.</text>
</comment>
<evidence type="ECO:0000256" key="10">
    <source>
        <dbReference type="PROSITE-ProRule" id="PRU10072"/>
    </source>
</evidence>
<evidence type="ECO:0000256" key="2">
    <source>
        <dbReference type="ARBA" id="ARBA00002631"/>
    </source>
</evidence>
<evidence type="ECO:0000256" key="5">
    <source>
        <dbReference type="ARBA" id="ARBA00018429"/>
    </source>
</evidence>
<dbReference type="Pfam" id="PF03167">
    <property type="entry name" value="UDG"/>
    <property type="match status" value="1"/>
</dbReference>
<dbReference type="Proteomes" id="UP000181728">
    <property type="component" value="Unassembled WGS sequence"/>
</dbReference>
<dbReference type="InterPro" id="IPR002043">
    <property type="entry name" value="UDG_fam1"/>
</dbReference>
<gene>
    <name evidence="9" type="primary">ung</name>
    <name evidence="13" type="ORF">ATX59_07055</name>
</gene>
<dbReference type="InterPro" id="IPR036895">
    <property type="entry name" value="Uracil-DNA_glycosylase-like_sf"/>
</dbReference>
<dbReference type="NCBIfam" id="NF003592">
    <property type="entry name" value="PRK05254.1-5"/>
    <property type="match status" value="1"/>
</dbReference>
<dbReference type="AlphaFoldDB" id="A0A6N4A7N8"/>
<dbReference type="InterPro" id="IPR018085">
    <property type="entry name" value="Ura-DNA_Glyclase_AS"/>
</dbReference>
<reference evidence="13 14" key="1">
    <citation type="journal article" date="2016" name="BMC Genomics">
        <title>Consensus pan-genome assembly of the specialised wine bacterium Oenococcus oeni.</title>
        <authorList>
            <person name="Sternes P.R."/>
            <person name="Borneman A.R."/>
        </authorList>
    </citation>
    <scope>NUCLEOTIDE SEQUENCE [LARGE SCALE GENOMIC DNA]</scope>
    <source>
        <strain evidence="13 14">AWRIB661</strain>
    </source>
</reference>
<proteinExistence type="inferred from homology"/>
<dbReference type="NCBIfam" id="NF003589">
    <property type="entry name" value="PRK05254.1-2"/>
    <property type="match status" value="1"/>
</dbReference>
<evidence type="ECO:0000256" key="3">
    <source>
        <dbReference type="ARBA" id="ARBA00008184"/>
    </source>
</evidence>
<name>A0A6N4A7N8_OENOE</name>
<comment type="catalytic activity">
    <reaction evidence="1 9 11">
        <text>Hydrolyzes single-stranded DNA or mismatched double-stranded DNA and polynucleotides, releasing free uracil.</text>
        <dbReference type="EC" id="3.2.2.27"/>
    </reaction>
</comment>
<evidence type="ECO:0000256" key="6">
    <source>
        <dbReference type="ARBA" id="ARBA00022763"/>
    </source>
</evidence>
<dbReference type="InterPro" id="IPR005122">
    <property type="entry name" value="Uracil-DNA_glycosylase-like"/>
</dbReference>
<dbReference type="CDD" id="cd10027">
    <property type="entry name" value="UDG-F1-like"/>
    <property type="match status" value="1"/>
</dbReference>
<dbReference type="PROSITE" id="PS00130">
    <property type="entry name" value="U_DNA_GLYCOSYLASE"/>
    <property type="match status" value="1"/>
</dbReference>
<dbReference type="PANTHER" id="PTHR11264:SF0">
    <property type="entry name" value="URACIL-DNA GLYCOSYLASE"/>
    <property type="match status" value="1"/>
</dbReference>
<dbReference type="GO" id="GO:0005737">
    <property type="term" value="C:cytoplasm"/>
    <property type="evidence" value="ECO:0007669"/>
    <property type="project" value="UniProtKB-SubCell"/>
</dbReference>
<comment type="subcellular location">
    <subcellularLocation>
        <location evidence="9">Cytoplasm</location>
    </subcellularLocation>
</comment>
<dbReference type="SMART" id="SM00987">
    <property type="entry name" value="UreE_C"/>
    <property type="match status" value="1"/>
</dbReference>
<dbReference type="SUPFAM" id="SSF52141">
    <property type="entry name" value="Uracil-DNA glycosylase-like"/>
    <property type="match status" value="1"/>
</dbReference>
<dbReference type="GO" id="GO:0097510">
    <property type="term" value="P:base-excision repair, AP site formation via deaminated base removal"/>
    <property type="evidence" value="ECO:0007669"/>
    <property type="project" value="TreeGrafter"/>
</dbReference>
<dbReference type="EC" id="3.2.2.27" evidence="4 9"/>
<dbReference type="NCBIfam" id="NF003588">
    <property type="entry name" value="PRK05254.1-1"/>
    <property type="match status" value="1"/>
</dbReference>
<feature type="domain" description="Uracil-DNA glycosylase-like" evidence="12">
    <location>
        <begin position="55"/>
        <end position="214"/>
    </location>
</feature>
<comment type="similarity">
    <text evidence="3 9 11">Belongs to the uracil-DNA glycosylase (UDG) superfamily. UNG family.</text>
</comment>
<sequence>MKDYLVNLKKTDWYQHLKPVLGLDYLNQINDFLNKAYTGPLRVFPPEDKIFSAMLYTSLANTKVVIVGQDPYHEFGQAQGLSFSVPDNFPAPSSLQNIHKEIASDLGKTRNSHDLIPWAKQGVLLLNSVLTVEEHKANSHAGMIWEKFTDSVIQLASAEPQPKVFILWGNFARRKAVLINPKKDLIIQSAHPSGFSANRGFFGSKPFSQTNNWLLSHDRTAIDWLK</sequence>
<evidence type="ECO:0000256" key="7">
    <source>
        <dbReference type="ARBA" id="ARBA00022801"/>
    </source>
</evidence>
<keyword evidence="8 9" id="KW-0234">DNA repair</keyword>
<comment type="function">
    <text evidence="2 9 11">Excises uracil residues from the DNA which can arise as a result of misincorporation of dUMP residues by DNA polymerase or due to deamination of cytosine.</text>
</comment>
<evidence type="ECO:0000256" key="4">
    <source>
        <dbReference type="ARBA" id="ARBA00012030"/>
    </source>
</evidence>
<evidence type="ECO:0000256" key="8">
    <source>
        <dbReference type="ARBA" id="ARBA00023204"/>
    </source>
</evidence>
<dbReference type="SMART" id="SM00986">
    <property type="entry name" value="UDG"/>
    <property type="match status" value="1"/>
</dbReference>
<dbReference type="NCBIfam" id="TIGR00628">
    <property type="entry name" value="ung"/>
    <property type="match status" value="1"/>
</dbReference>
<dbReference type="Gene3D" id="3.40.470.10">
    <property type="entry name" value="Uracil-DNA glycosylase-like domain"/>
    <property type="match status" value="1"/>
</dbReference>
<evidence type="ECO:0000256" key="1">
    <source>
        <dbReference type="ARBA" id="ARBA00001400"/>
    </source>
</evidence>
<keyword evidence="6 9" id="KW-0227">DNA damage</keyword>
<evidence type="ECO:0000256" key="9">
    <source>
        <dbReference type="HAMAP-Rule" id="MF_00148"/>
    </source>
</evidence>
<dbReference type="RefSeq" id="WP_032817997.1">
    <property type="nucleotide sequence ID" value="NZ_CP014324.1"/>
</dbReference>
<keyword evidence="7 9" id="KW-0378">Hydrolase</keyword>
<evidence type="ECO:0000259" key="12">
    <source>
        <dbReference type="SMART" id="SM00986"/>
    </source>
</evidence>
<evidence type="ECO:0000313" key="13">
    <source>
        <dbReference type="EMBL" id="OIM20855.1"/>
    </source>
</evidence>
<dbReference type="PANTHER" id="PTHR11264">
    <property type="entry name" value="URACIL-DNA GLYCOSYLASE"/>
    <property type="match status" value="1"/>
</dbReference>
<organism evidence="13 14">
    <name type="scientific">Oenococcus oeni</name>
    <name type="common">Leuconostoc oenos</name>
    <dbReference type="NCBI Taxonomy" id="1247"/>
    <lineage>
        <taxon>Bacteria</taxon>
        <taxon>Bacillati</taxon>
        <taxon>Bacillota</taxon>
        <taxon>Bacilli</taxon>
        <taxon>Lactobacillales</taxon>
        <taxon>Lactobacillaceae</taxon>
        <taxon>Oenococcus</taxon>
    </lineage>
</organism>
<feature type="active site" description="Proton acceptor" evidence="9 10">
    <location>
        <position position="70"/>
    </location>
</feature>
<dbReference type="GO" id="GO:0004844">
    <property type="term" value="F:uracil DNA N-glycosylase activity"/>
    <property type="evidence" value="ECO:0007669"/>
    <property type="project" value="UniProtKB-UniRule"/>
</dbReference>